<dbReference type="InterPro" id="IPR013022">
    <property type="entry name" value="Xyl_isomerase-like_TIM-brl"/>
</dbReference>
<accession>A0ABP6Z617</accession>
<sequence>MTIGLSTYSFFWQWHAETAPNPIGLDGMVEKTADLGVGLLQICDYPQIESYTDAQLKALKALGDSRGVAFELGTRGVTPEHLALYLRLAQALDVTLVRSMFYSATSRPTPEQAGRMLKDAVPTYERAGVTIALETYEQVPTATLVDVVTAVGSPNLGICLDPANCVAALEHPDDVVRRTAALVKNIHVKDFSFSRKDGWVGFTLAGIPLGEGLLDYHGLIAAVRPDEQGIHQIIEHWVPWQGDSATTCDLEDRWTVSNLETLRSYRK</sequence>
<feature type="domain" description="Xylose isomerase-like TIM barrel" evidence="1">
    <location>
        <begin position="31"/>
        <end position="240"/>
    </location>
</feature>
<evidence type="ECO:0000313" key="3">
    <source>
        <dbReference type="Proteomes" id="UP001501074"/>
    </source>
</evidence>
<keyword evidence="3" id="KW-1185">Reference proteome</keyword>
<dbReference type="Pfam" id="PF01261">
    <property type="entry name" value="AP_endonuc_2"/>
    <property type="match status" value="1"/>
</dbReference>
<dbReference type="InterPro" id="IPR050312">
    <property type="entry name" value="IolE/XylAMocC-like"/>
</dbReference>
<gene>
    <name evidence="2" type="ORF">GCM10022223_12310</name>
</gene>
<dbReference type="Proteomes" id="UP001501074">
    <property type="component" value="Unassembled WGS sequence"/>
</dbReference>
<dbReference type="InterPro" id="IPR036237">
    <property type="entry name" value="Xyl_isomerase-like_sf"/>
</dbReference>
<dbReference type="EMBL" id="BAAAZO010000002">
    <property type="protein sequence ID" value="GAA3598493.1"/>
    <property type="molecule type" value="Genomic_DNA"/>
</dbReference>
<proteinExistence type="predicted"/>
<comment type="caution">
    <text evidence="2">The sequence shown here is derived from an EMBL/GenBank/DDBJ whole genome shotgun (WGS) entry which is preliminary data.</text>
</comment>
<reference evidence="3" key="1">
    <citation type="journal article" date="2019" name="Int. J. Syst. Evol. Microbiol.">
        <title>The Global Catalogue of Microorganisms (GCM) 10K type strain sequencing project: providing services to taxonomists for standard genome sequencing and annotation.</title>
        <authorList>
            <consortium name="The Broad Institute Genomics Platform"/>
            <consortium name="The Broad Institute Genome Sequencing Center for Infectious Disease"/>
            <person name="Wu L."/>
            <person name="Ma J."/>
        </authorList>
    </citation>
    <scope>NUCLEOTIDE SEQUENCE [LARGE SCALE GENOMIC DNA]</scope>
    <source>
        <strain evidence="3">JCM 16902</strain>
    </source>
</reference>
<name>A0ABP6Z617_9ACTN</name>
<dbReference type="SUPFAM" id="SSF51658">
    <property type="entry name" value="Xylose isomerase-like"/>
    <property type="match status" value="1"/>
</dbReference>
<dbReference type="PANTHER" id="PTHR12110">
    <property type="entry name" value="HYDROXYPYRUVATE ISOMERASE"/>
    <property type="match status" value="1"/>
</dbReference>
<evidence type="ECO:0000313" key="2">
    <source>
        <dbReference type="EMBL" id="GAA3598493.1"/>
    </source>
</evidence>
<dbReference type="RefSeq" id="WP_231485980.1">
    <property type="nucleotide sequence ID" value="NZ_BAAAZO010000002.1"/>
</dbReference>
<protein>
    <submittedName>
        <fullName evidence="2">TIM barrel protein</fullName>
    </submittedName>
</protein>
<organism evidence="2 3">
    <name type="scientific">Kineosporia mesophila</name>
    <dbReference type="NCBI Taxonomy" id="566012"/>
    <lineage>
        <taxon>Bacteria</taxon>
        <taxon>Bacillati</taxon>
        <taxon>Actinomycetota</taxon>
        <taxon>Actinomycetes</taxon>
        <taxon>Kineosporiales</taxon>
        <taxon>Kineosporiaceae</taxon>
        <taxon>Kineosporia</taxon>
    </lineage>
</organism>
<evidence type="ECO:0000259" key="1">
    <source>
        <dbReference type="Pfam" id="PF01261"/>
    </source>
</evidence>
<dbReference type="PANTHER" id="PTHR12110:SF52">
    <property type="entry name" value="XYLOSE ISOMERASE"/>
    <property type="match status" value="1"/>
</dbReference>
<dbReference type="Gene3D" id="3.20.20.150">
    <property type="entry name" value="Divalent-metal-dependent TIM barrel enzymes"/>
    <property type="match status" value="1"/>
</dbReference>